<feature type="transmembrane region" description="Helical" evidence="6">
    <location>
        <begin position="387"/>
        <end position="406"/>
    </location>
</feature>
<evidence type="ECO:0000256" key="3">
    <source>
        <dbReference type="ARBA" id="ARBA00022989"/>
    </source>
</evidence>
<feature type="transmembrane region" description="Helical" evidence="6">
    <location>
        <begin position="548"/>
        <end position="570"/>
    </location>
</feature>
<dbReference type="PROSITE" id="PS50850">
    <property type="entry name" value="MFS"/>
    <property type="match status" value="1"/>
</dbReference>
<feature type="compositionally biased region" description="Basic and acidic residues" evidence="5">
    <location>
        <begin position="1"/>
        <end position="11"/>
    </location>
</feature>
<feature type="transmembrane region" description="Helical" evidence="6">
    <location>
        <begin position="320"/>
        <end position="341"/>
    </location>
</feature>
<organism evidence="8 9">
    <name type="scientific">Diplodia corticola</name>
    <dbReference type="NCBI Taxonomy" id="236234"/>
    <lineage>
        <taxon>Eukaryota</taxon>
        <taxon>Fungi</taxon>
        <taxon>Dikarya</taxon>
        <taxon>Ascomycota</taxon>
        <taxon>Pezizomycotina</taxon>
        <taxon>Dothideomycetes</taxon>
        <taxon>Dothideomycetes incertae sedis</taxon>
        <taxon>Botryosphaeriales</taxon>
        <taxon>Botryosphaeriaceae</taxon>
        <taxon>Diplodia</taxon>
    </lineage>
</organism>
<feature type="region of interest" description="Disordered" evidence="5">
    <location>
        <begin position="1"/>
        <end position="28"/>
    </location>
</feature>
<feature type="domain" description="Major facilitator superfamily (MFS) profile" evidence="7">
    <location>
        <begin position="50"/>
        <end position="578"/>
    </location>
</feature>
<proteinExistence type="predicted"/>
<feature type="transmembrane region" description="Helical" evidence="6">
    <location>
        <begin position="361"/>
        <end position="380"/>
    </location>
</feature>
<dbReference type="OrthoDB" id="2587356at2759"/>
<keyword evidence="3 6" id="KW-1133">Transmembrane helix</keyword>
<dbReference type="GO" id="GO:0005886">
    <property type="term" value="C:plasma membrane"/>
    <property type="evidence" value="ECO:0007669"/>
    <property type="project" value="TreeGrafter"/>
</dbReference>
<protein>
    <submittedName>
        <fullName evidence="8">Mfs general substrate transporter</fullName>
    </submittedName>
</protein>
<feature type="transmembrane region" description="Helical" evidence="6">
    <location>
        <begin position="418"/>
        <end position="441"/>
    </location>
</feature>
<dbReference type="AlphaFoldDB" id="A0A1J9QMB5"/>
<accession>A0A1J9QMB5</accession>
<evidence type="ECO:0000313" key="8">
    <source>
        <dbReference type="EMBL" id="OJD29210.1"/>
    </source>
</evidence>
<comment type="caution">
    <text evidence="8">The sequence shown here is derived from an EMBL/GenBank/DDBJ whole genome shotgun (WGS) entry which is preliminary data.</text>
</comment>
<sequence>METAEKTDAVHIESLNNQTENSPDRHELHTKTIQEEAAEPASPLQLGWRTWLVVLLSSFTIMAQVYTTVAAASVVSFIAMDFEGSALSGWIIQGPLLMQAALSPIVGRLSDILDRKYLASIPPLIAFVGAVICAKATSMNMLIGGSILVGVTLSTIAIVQSIPSEILPLKYRTVSNGISFLGGASAGIIGQLSAGAYTNMSPSGWRYIFWTQAAFHLTSALGFLLFYWPPRHTDFPRMKLTEYIWACDPIGSVLFIGSSTTILLALDWAAGTYPWSSAHVIGPLVTGCVLLIAFCLYELFARPDGLLAHAFFRSGRNFPLALLAFTIEGYIFYSAVTSLTPQLILRLGYATTPMRIAVRHQLFYLVPVFAASVPITWYATARRDLRTPLVGCFAIFLGVAGAYAGVTPGWGDGVQQGLNVLCAVGQAGPLTLLVAAVQFAAPHRYLSTATGLAFSARAVGGAVGSAVLEAVVKGYVGGRYGGAVAGAARRAGVRDEGVVGEIVGAMAGGEGATSVEALGAVVGEGVGAAQLEAVVGEGRWVWARGYRLAWASVVPFTVVALVCVACLSGVGELMTERVEATVERVPRGDEEKRVDGEE</sequence>
<dbReference type="InterPro" id="IPR011701">
    <property type="entry name" value="MFS"/>
</dbReference>
<dbReference type="Gene3D" id="1.20.1250.20">
    <property type="entry name" value="MFS general substrate transporter like domains"/>
    <property type="match status" value="1"/>
</dbReference>
<feature type="transmembrane region" description="Helical" evidence="6">
    <location>
        <begin position="240"/>
        <end position="266"/>
    </location>
</feature>
<dbReference type="EMBL" id="MNUE01000088">
    <property type="protein sequence ID" value="OJD29210.1"/>
    <property type="molecule type" value="Genomic_DNA"/>
</dbReference>
<feature type="transmembrane region" description="Helical" evidence="6">
    <location>
        <begin position="117"/>
        <end position="137"/>
    </location>
</feature>
<evidence type="ECO:0000256" key="4">
    <source>
        <dbReference type="ARBA" id="ARBA00023136"/>
    </source>
</evidence>
<evidence type="ECO:0000256" key="6">
    <source>
        <dbReference type="SAM" id="Phobius"/>
    </source>
</evidence>
<evidence type="ECO:0000256" key="2">
    <source>
        <dbReference type="ARBA" id="ARBA00022692"/>
    </source>
</evidence>
<dbReference type="RefSeq" id="XP_020125470.1">
    <property type="nucleotide sequence ID" value="XM_020279676.1"/>
</dbReference>
<keyword evidence="2 6" id="KW-0812">Transmembrane</keyword>
<comment type="subcellular location">
    <subcellularLocation>
        <location evidence="1">Membrane</location>
        <topology evidence="1">Multi-pass membrane protein</topology>
    </subcellularLocation>
</comment>
<evidence type="ECO:0000313" key="9">
    <source>
        <dbReference type="Proteomes" id="UP000183809"/>
    </source>
</evidence>
<feature type="transmembrane region" description="Helical" evidence="6">
    <location>
        <begin position="143"/>
        <end position="162"/>
    </location>
</feature>
<keyword evidence="9" id="KW-1185">Reference proteome</keyword>
<dbReference type="SUPFAM" id="SSF103473">
    <property type="entry name" value="MFS general substrate transporter"/>
    <property type="match status" value="1"/>
</dbReference>
<reference evidence="8 9" key="1">
    <citation type="submission" date="2016-10" db="EMBL/GenBank/DDBJ databases">
        <title>Proteomics and genomics reveal pathogen-plant mechanisms compatible with a hemibiotrophic lifestyle of Diplodia corticola.</title>
        <authorList>
            <person name="Fernandes I."/>
            <person name="De Jonge R."/>
            <person name="Van De Peer Y."/>
            <person name="Devreese B."/>
            <person name="Alves A."/>
            <person name="Esteves A.C."/>
        </authorList>
    </citation>
    <scope>NUCLEOTIDE SEQUENCE [LARGE SCALE GENOMIC DNA]</scope>
    <source>
        <strain evidence="8 9">CBS 112549</strain>
    </source>
</reference>
<dbReference type="Pfam" id="PF07690">
    <property type="entry name" value="MFS_1"/>
    <property type="match status" value="1"/>
</dbReference>
<feature type="transmembrane region" description="Helical" evidence="6">
    <location>
        <begin position="278"/>
        <end position="300"/>
    </location>
</feature>
<dbReference type="PANTHER" id="PTHR23501:SF195">
    <property type="entry name" value="PEP5"/>
    <property type="match status" value="1"/>
</dbReference>
<evidence type="ECO:0000259" key="7">
    <source>
        <dbReference type="PROSITE" id="PS50850"/>
    </source>
</evidence>
<dbReference type="InterPro" id="IPR036259">
    <property type="entry name" value="MFS_trans_sf"/>
</dbReference>
<dbReference type="InterPro" id="IPR020846">
    <property type="entry name" value="MFS_dom"/>
</dbReference>
<dbReference type="Proteomes" id="UP000183809">
    <property type="component" value="Unassembled WGS sequence"/>
</dbReference>
<dbReference type="GO" id="GO:0022857">
    <property type="term" value="F:transmembrane transporter activity"/>
    <property type="evidence" value="ECO:0007669"/>
    <property type="project" value="InterPro"/>
</dbReference>
<feature type="transmembrane region" description="Helical" evidence="6">
    <location>
        <begin position="51"/>
        <end position="80"/>
    </location>
</feature>
<feature type="transmembrane region" description="Helical" evidence="6">
    <location>
        <begin position="207"/>
        <end position="228"/>
    </location>
</feature>
<evidence type="ECO:0000256" key="1">
    <source>
        <dbReference type="ARBA" id="ARBA00004141"/>
    </source>
</evidence>
<feature type="transmembrane region" description="Helical" evidence="6">
    <location>
        <begin position="174"/>
        <end position="195"/>
    </location>
</feature>
<dbReference type="PANTHER" id="PTHR23501">
    <property type="entry name" value="MAJOR FACILITATOR SUPERFAMILY"/>
    <property type="match status" value="1"/>
</dbReference>
<name>A0A1J9QMB5_9PEZI</name>
<evidence type="ECO:0000256" key="5">
    <source>
        <dbReference type="SAM" id="MobiDB-lite"/>
    </source>
</evidence>
<keyword evidence="4 6" id="KW-0472">Membrane</keyword>
<gene>
    <name evidence="8" type="ORF">BKCO1_8800018</name>
</gene>
<dbReference type="GeneID" id="31019939"/>